<name>A0ABT5UKP7_9GAMM</name>
<accession>A0ABT5UKP7</accession>
<evidence type="ECO:0000313" key="2">
    <source>
        <dbReference type="Proteomes" id="UP001528823"/>
    </source>
</evidence>
<comment type="caution">
    <text evidence="1">The sequence shown here is derived from an EMBL/GenBank/DDBJ whole genome shotgun (WGS) entry which is preliminary data.</text>
</comment>
<dbReference type="Proteomes" id="UP001528823">
    <property type="component" value="Unassembled WGS sequence"/>
</dbReference>
<dbReference type="Gene3D" id="2.60.40.4380">
    <property type="entry name" value="Translational regulator CsrA"/>
    <property type="match status" value="1"/>
</dbReference>
<evidence type="ECO:0000313" key="1">
    <source>
        <dbReference type="EMBL" id="MDE1466062.1"/>
    </source>
</evidence>
<reference evidence="1 2" key="1">
    <citation type="submission" date="2022-11" db="EMBL/GenBank/DDBJ databases">
        <title>Spartinivicinus poritis sp. nov., isolated from scleractinian coral Porites lutea.</title>
        <authorList>
            <person name="Zhang G."/>
            <person name="Cai L."/>
            <person name="Wei Q."/>
        </authorList>
    </citation>
    <scope>NUCLEOTIDE SEQUENCE [LARGE SCALE GENOMIC DNA]</scope>
    <source>
        <strain evidence="1 2">A2-2</strain>
    </source>
</reference>
<protein>
    <submittedName>
        <fullName evidence="1">Carbon storage regulator</fullName>
    </submittedName>
</protein>
<dbReference type="EMBL" id="JAPMOU010000132">
    <property type="protein sequence ID" value="MDE1466062.1"/>
    <property type="molecule type" value="Genomic_DNA"/>
</dbReference>
<feature type="non-terminal residue" evidence="1">
    <location>
        <position position="1"/>
    </location>
</feature>
<proteinExistence type="predicted"/>
<keyword evidence="2" id="KW-1185">Reference proteome</keyword>
<dbReference type="InterPro" id="IPR036107">
    <property type="entry name" value="CsrA_sf"/>
</dbReference>
<organism evidence="1 2">
    <name type="scientific">Spartinivicinus poritis</name>
    <dbReference type="NCBI Taxonomy" id="2994640"/>
    <lineage>
        <taxon>Bacteria</taxon>
        <taxon>Pseudomonadati</taxon>
        <taxon>Pseudomonadota</taxon>
        <taxon>Gammaproteobacteria</taxon>
        <taxon>Oceanospirillales</taxon>
        <taxon>Zooshikellaceae</taxon>
        <taxon>Spartinivicinus</taxon>
    </lineage>
</organism>
<sequence>TTIQRGFLSIKEVEFGHPLRLDHEVTVYPYPNTREGFSKSIQQVKISISAPEHIKILRDEVETGFRRGANNTRHSFIGVMT</sequence>
<gene>
    <name evidence="1" type="ORF">ORQ98_29335</name>
</gene>
<dbReference type="RefSeq" id="WP_274692358.1">
    <property type="nucleotide sequence ID" value="NZ_JAPMOU010000132.1"/>
</dbReference>